<name>A0A1H1U1W5_9ACTN</name>
<dbReference type="EMBL" id="LT629749">
    <property type="protein sequence ID" value="SDS66341.1"/>
    <property type="molecule type" value="Genomic_DNA"/>
</dbReference>
<feature type="compositionally biased region" description="Pro residues" evidence="1">
    <location>
        <begin position="452"/>
        <end position="466"/>
    </location>
</feature>
<gene>
    <name evidence="2" type="ORF">SAMN04488543_2143</name>
</gene>
<evidence type="ECO:0000256" key="1">
    <source>
        <dbReference type="SAM" id="MobiDB-lite"/>
    </source>
</evidence>
<organism evidence="2 3">
    <name type="scientific">Friedmanniella luteola</name>
    <dbReference type="NCBI Taxonomy" id="546871"/>
    <lineage>
        <taxon>Bacteria</taxon>
        <taxon>Bacillati</taxon>
        <taxon>Actinomycetota</taxon>
        <taxon>Actinomycetes</taxon>
        <taxon>Propionibacteriales</taxon>
        <taxon>Nocardioidaceae</taxon>
        <taxon>Friedmanniella</taxon>
    </lineage>
</organism>
<dbReference type="STRING" id="546871.SAMN04488543_2143"/>
<keyword evidence="3" id="KW-1185">Reference proteome</keyword>
<protein>
    <submittedName>
        <fullName evidence="2">Uncharacterized protein</fullName>
    </submittedName>
</protein>
<proteinExistence type="predicted"/>
<sequence length="507" mass="52152">MPPELSLVVDTVAAPDPGELVRSIDESTLPAARFELLLRVGGAAEAIEGPWQRLASRRPNVRVVAPGQPGTGDPEGDYVLALRADQRLFPDALTRLLDLALAHDLDAVAAREVAPGAALDALLVEDAVDAGAAADRLLAGPVVLRRRASTDGGGAARVGVLASYPATWRAGPEGSPAGAVTVVVAPPAARWQGSALELELAGQVEAVHATALRPVVLLHQLETALSYVLPGAADDVVLEDGSARWATTRSIDLRVAAAGSPLPPGEWQVEVALVGADECSAAVAVPEVSLPVALVDGQVVVVAGPGLVLDVGPTRRACPQLPGPEAATITESAAGCRLDVALDGWHVLGEEPRSATIALDRLRLPARVVPSRGSATLTAFISGLAGTYPLSLQLGRAPMQPTGLAVVISGDGAVTVTVAPPKPAPASKPAAAARPGTSAEPKPKPKPKPKPQPKPVPTRRPAPQPAAGPVARLRRAVPRSLEPQVHRLAEVPLLRRTYRRLTGLGGR</sequence>
<dbReference type="Proteomes" id="UP000199092">
    <property type="component" value="Chromosome I"/>
</dbReference>
<evidence type="ECO:0000313" key="2">
    <source>
        <dbReference type="EMBL" id="SDS66341.1"/>
    </source>
</evidence>
<feature type="region of interest" description="Disordered" evidence="1">
    <location>
        <begin position="419"/>
        <end position="486"/>
    </location>
</feature>
<dbReference type="AlphaFoldDB" id="A0A1H1U1W5"/>
<dbReference type="RefSeq" id="WP_091412779.1">
    <property type="nucleotide sequence ID" value="NZ_LT629749.1"/>
</dbReference>
<accession>A0A1H1U1W5</accession>
<reference evidence="2 3" key="1">
    <citation type="submission" date="2016-10" db="EMBL/GenBank/DDBJ databases">
        <authorList>
            <person name="de Groot N.N."/>
        </authorList>
    </citation>
    <scope>NUCLEOTIDE SEQUENCE [LARGE SCALE GENOMIC DNA]</scope>
    <source>
        <strain evidence="2 3">DSM 21741</strain>
    </source>
</reference>
<evidence type="ECO:0000313" key="3">
    <source>
        <dbReference type="Proteomes" id="UP000199092"/>
    </source>
</evidence>
<dbReference type="OrthoDB" id="2676521at2"/>